<organism evidence="2 3">
    <name type="scientific">Wickerhamomyces pijperi</name>
    <name type="common">Yeast</name>
    <name type="synonym">Pichia pijperi</name>
    <dbReference type="NCBI Taxonomy" id="599730"/>
    <lineage>
        <taxon>Eukaryota</taxon>
        <taxon>Fungi</taxon>
        <taxon>Dikarya</taxon>
        <taxon>Ascomycota</taxon>
        <taxon>Saccharomycotina</taxon>
        <taxon>Saccharomycetes</taxon>
        <taxon>Phaffomycetales</taxon>
        <taxon>Wickerhamomycetaceae</taxon>
        <taxon>Wickerhamomyces</taxon>
    </lineage>
</organism>
<keyword evidence="3" id="KW-1185">Reference proteome</keyword>
<dbReference type="EMBL" id="JAEUBG010004113">
    <property type="protein sequence ID" value="KAH3681973.1"/>
    <property type="molecule type" value="Genomic_DNA"/>
</dbReference>
<dbReference type="AlphaFoldDB" id="A0A9P8Q0K7"/>
<protein>
    <submittedName>
        <fullName evidence="2">Uncharacterized protein</fullName>
    </submittedName>
</protein>
<evidence type="ECO:0000256" key="1">
    <source>
        <dbReference type="SAM" id="Coils"/>
    </source>
</evidence>
<name>A0A9P8Q0K7_WICPI</name>
<feature type="coiled-coil region" evidence="1">
    <location>
        <begin position="81"/>
        <end position="111"/>
    </location>
</feature>
<evidence type="ECO:0000313" key="3">
    <source>
        <dbReference type="Proteomes" id="UP000774326"/>
    </source>
</evidence>
<evidence type="ECO:0000313" key="2">
    <source>
        <dbReference type="EMBL" id="KAH3681973.1"/>
    </source>
</evidence>
<reference evidence="2" key="1">
    <citation type="journal article" date="2021" name="Open Biol.">
        <title>Shared evolutionary footprints suggest mitochondrial oxidative damage underlies multiple complex I losses in fungi.</title>
        <authorList>
            <person name="Schikora-Tamarit M.A."/>
            <person name="Marcet-Houben M."/>
            <person name="Nosek J."/>
            <person name="Gabaldon T."/>
        </authorList>
    </citation>
    <scope>NUCLEOTIDE SEQUENCE</scope>
    <source>
        <strain evidence="2">CBS2887</strain>
    </source>
</reference>
<comment type="caution">
    <text evidence="2">The sequence shown here is derived from an EMBL/GenBank/DDBJ whole genome shotgun (WGS) entry which is preliminary data.</text>
</comment>
<sequence length="120" mass="13890">MTINNQLQTPPATPVKTYPLFNHLQYKSDIPTKPPTAPVPVLSKQLQPSPFIIPNANETDKLTEFERITVEYQNRLNVLHIAELEMENLRLKELVQQREFELKKVNDVIEEVIVSLEKTL</sequence>
<gene>
    <name evidence="2" type="ORF">WICPIJ_007044</name>
</gene>
<reference evidence="2" key="2">
    <citation type="submission" date="2021-01" db="EMBL/GenBank/DDBJ databases">
        <authorList>
            <person name="Schikora-Tamarit M.A."/>
        </authorList>
    </citation>
    <scope>NUCLEOTIDE SEQUENCE</scope>
    <source>
        <strain evidence="2">CBS2887</strain>
    </source>
</reference>
<dbReference type="Proteomes" id="UP000774326">
    <property type="component" value="Unassembled WGS sequence"/>
</dbReference>
<proteinExistence type="predicted"/>
<keyword evidence="1" id="KW-0175">Coiled coil</keyword>
<accession>A0A9P8Q0K7</accession>